<protein>
    <recommendedName>
        <fullName evidence="3">CBS domain-containing protein</fullName>
    </recommendedName>
</protein>
<accession>A0ABV5IJR9</accession>
<evidence type="ECO:0000313" key="1">
    <source>
        <dbReference type="EMBL" id="MFB9204777.1"/>
    </source>
</evidence>
<dbReference type="RefSeq" id="WP_189650316.1">
    <property type="nucleotide sequence ID" value="NZ_BMRC01000013.1"/>
</dbReference>
<proteinExistence type="predicted"/>
<evidence type="ECO:0008006" key="3">
    <source>
        <dbReference type="Google" id="ProtNLM"/>
    </source>
</evidence>
<sequence>MTIQPDSTLLSHATGSFLTAPGDAPPGRVAADLDRHRYVVVLKSDGDDSGDGVVSCLTAGAVAAAADGGPDAVVRVHAPPCVVAAERTTFAEFCDGLSVTLLDLGAEAVVLLDDGRRISGVLPVEAVQRYLGSGAHVPEPSEMGPHGSSDDHLVHGLPGLPLARVLCREAGCGLVNSLAYFDPARPPYCRNPDDRHRLRTEA</sequence>
<evidence type="ECO:0000313" key="2">
    <source>
        <dbReference type="Proteomes" id="UP001589647"/>
    </source>
</evidence>
<gene>
    <name evidence="1" type="ORF">ACFFV7_26530</name>
</gene>
<comment type="caution">
    <text evidence="1">The sequence shown here is derived from an EMBL/GenBank/DDBJ whole genome shotgun (WGS) entry which is preliminary data.</text>
</comment>
<name>A0ABV5IJR9_9ACTN</name>
<organism evidence="1 2">
    <name type="scientific">Nonomuraea spiralis</name>
    <dbReference type="NCBI Taxonomy" id="46182"/>
    <lineage>
        <taxon>Bacteria</taxon>
        <taxon>Bacillati</taxon>
        <taxon>Actinomycetota</taxon>
        <taxon>Actinomycetes</taxon>
        <taxon>Streptosporangiales</taxon>
        <taxon>Streptosporangiaceae</taxon>
        <taxon>Nonomuraea</taxon>
    </lineage>
</organism>
<dbReference type="EMBL" id="JBHMEI010000020">
    <property type="protein sequence ID" value="MFB9204777.1"/>
    <property type="molecule type" value="Genomic_DNA"/>
</dbReference>
<keyword evidence="2" id="KW-1185">Reference proteome</keyword>
<dbReference type="Proteomes" id="UP001589647">
    <property type="component" value="Unassembled WGS sequence"/>
</dbReference>
<reference evidence="1 2" key="1">
    <citation type="submission" date="2024-09" db="EMBL/GenBank/DDBJ databases">
        <authorList>
            <person name="Sun Q."/>
            <person name="Mori K."/>
        </authorList>
    </citation>
    <scope>NUCLEOTIDE SEQUENCE [LARGE SCALE GENOMIC DNA]</scope>
    <source>
        <strain evidence="1 2">CCM 3426</strain>
    </source>
</reference>